<comment type="caution">
    <text evidence="4">The sequence shown here is derived from an EMBL/GenBank/DDBJ whole genome shotgun (WGS) entry which is preliminary data.</text>
</comment>
<evidence type="ECO:0000256" key="1">
    <source>
        <dbReference type="ARBA" id="ARBA00023002"/>
    </source>
</evidence>
<accession>A0ABT2DXY1</accession>
<dbReference type="InterPro" id="IPR050988">
    <property type="entry name" value="Mannitol_DH/Oxidoreductase"/>
</dbReference>
<gene>
    <name evidence="4" type="ORF">MUU47_05005</name>
</gene>
<organism evidence="4 5">
    <name type="scientific">Scandinavium hiltneri</name>
    <dbReference type="NCBI Taxonomy" id="2926519"/>
    <lineage>
        <taxon>Bacteria</taxon>
        <taxon>Pseudomonadati</taxon>
        <taxon>Pseudomonadota</taxon>
        <taxon>Gammaproteobacteria</taxon>
        <taxon>Enterobacterales</taxon>
        <taxon>Enterobacteriaceae</taxon>
        <taxon>Scandinavium</taxon>
    </lineage>
</organism>
<dbReference type="InterPro" id="IPR050025">
    <property type="entry name" value="DalD"/>
</dbReference>
<keyword evidence="1" id="KW-0560">Oxidoreductase</keyword>
<feature type="domain" description="Mannitol dehydrogenase C-terminal" evidence="3">
    <location>
        <begin position="262"/>
        <end position="449"/>
    </location>
</feature>
<dbReference type="InterPro" id="IPR000669">
    <property type="entry name" value="Mannitol_DH"/>
</dbReference>
<dbReference type="RefSeq" id="WP_258987076.1">
    <property type="nucleotide sequence ID" value="NZ_JALIGE010000069.1"/>
</dbReference>
<dbReference type="InterPro" id="IPR036291">
    <property type="entry name" value="NAD(P)-bd_dom_sf"/>
</dbReference>
<evidence type="ECO:0000259" key="2">
    <source>
        <dbReference type="Pfam" id="PF01232"/>
    </source>
</evidence>
<dbReference type="PRINTS" id="PR00084">
    <property type="entry name" value="MTLDHDRGNASE"/>
</dbReference>
<dbReference type="Pfam" id="PF01232">
    <property type="entry name" value="Mannitol_dh"/>
    <property type="match status" value="1"/>
</dbReference>
<feature type="domain" description="Mannitol dehydrogenase N-terminal" evidence="2">
    <location>
        <begin position="7"/>
        <end position="252"/>
    </location>
</feature>
<sequence length="454" mass="50667">MTTNTWLHIGLGSFHRAHQAWYLHRLIAQGDTRWHIAAGNIRNDAEHVVAALTAQKGRYVLETVSPEGERAYEEITSIQKLLPWQADLQPLISEGAKPETKVIAFTVTEGGYYLNTSHRLEVANGDLDCDLKGGNKTIYGVITHILEQRMANGAGPLTLLNCDNVRHNGERFHDGLVEFLELSGKQPVIAWLAANATCPNTMVDRITPRPAADLPARIKAQTGIDDKAPVMGETFIQWVVEDTFRDVRPDLEAVGVEMVESVIPYEEAKIRILNASHSCIAWAGTLMGRTFIHESTLTDAIYAVADRYVTEDVIPSLGDNGIDLPTYRDVVLKRFTNPYIEDTNQRVAADGFSKIPAMMTPTMIECYQRDTVPHATAMLPALFFVFMEQWHKGQLPYEYQDGILDANAVHAMFNAEDPVALYAGDKALFGELAQREDFTALLREKIQAVYSLIR</sequence>
<dbReference type="Pfam" id="PF08125">
    <property type="entry name" value="Mannitol_dh_C"/>
    <property type="match status" value="1"/>
</dbReference>
<dbReference type="NCBIfam" id="NF043014">
    <property type="entry name" value="DArabDhDalD"/>
    <property type="match status" value="1"/>
</dbReference>
<protein>
    <submittedName>
        <fullName evidence="4">Mannitol dehydrogenase family protein</fullName>
    </submittedName>
</protein>
<evidence type="ECO:0000313" key="4">
    <source>
        <dbReference type="EMBL" id="MCS2160492.1"/>
    </source>
</evidence>
<proteinExistence type="predicted"/>
<dbReference type="InterPro" id="IPR013118">
    <property type="entry name" value="Mannitol_DH_C"/>
</dbReference>
<evidence type="ECO:0000313" key="5">
    <source>
        <dbReference type="Proteomes" id="UP001205357"/>
    </source>
</evidence>
<dbReference type="EMBL" id="JALIGE010000069">
    <property type="protein sequence ID" value="MCS2160492.1"/>
    <property type="molecule type" value="Genomic_DNA"/>
</dbReference>
<dbReference type="Gene3D" id="1.10.1040.10">
    <property type="entry name" value="N-(1-d-carboxylethyl)-l-norvaline Dehydrogenase, domain 2"/>
    <property type="match status" value="1"/>
</dbReference>
<dbReference type="PANTHER" id="PTHR43362">
    <property type="entry name" value="MANNITOL DEHYDROGENASE DSF1-RELATED"/>
    <property type="match status" value="1"/>
</dbReference>
<dbReference type="SUPFAM" id="SSF51735">
    <property type="entry name" value="NAD(P)-binding Rossmann-fold domains"/>
    <property type="match status" value="1"/>
</dbReference>
<dbReference type="SUPFAM" id="SSF48179">
    <property type="entry name" value="6-phosphogluconate dehydrogenase C-terminal domain-like"/>
    <property type="match status" value="1"/>
</dbReference>
<reference evidence="4 5" key="1">
    <citation type="submission" date="2022-04" db="EMBL/GenBank/DDBJ databases">
        <title>Proposal of a three novel species of Scandinavium, Scandinavium hiltneri, Scandinavium manionii, Scandinavium tedordense.</title>
        <authorList>
            <person name="Maddock D.W."/>
            <person name="Brady C.L."/>
            <person name="Denman S."/>
            <person name="Arnold D."/>
        </authorList>
    </citation>
    <scope>NUCLEOTIDE SEQUENCE [LARGE SCALE GENOMIC DNA]</scope>
    <source>
        <strain evidence="4 5">H11S7</strain>
    </source>
</reference>
<dbReference type="InterPro" id="IPR008927">
    <property type="entry name" value="6-PGluconate_DH-like_C_sf"/>
</dbReference>
<dbReference type="InterPro" id="IPR013328">
    <property type="entry name" value="6PGD_dom2"/>
</dbReference>
<dbReference type="Gene3D" id="3.40.50.720">
    <property type="entry name" value="NAD(P)-binding Rossmann-like Domain"/>
    <property type="match status" value="1"/>
</dbReference>
<keyword evidence="5" id="KW-1185">Reference proteome</keyword>
<dbReference type="InterPro" id="IPR013131">
    <property type="entry name" value="Mannitol_DH_N"/>
</dbReference>
<name>A0ABT2DXY1_9ENTR</name>
<evidence type="ECO:0000259" key="3">
    <source>
        <dbReference type="Pfam" id="PF08125"/>
    </source>
</evidence>
<dbReference type="PANTHER" id="PTHR43362:SF7">
    <property type="entry name" value="D-MANNONATE OXIDOREDUCTASE"/>
    <property type="match status" value="1"/>
</dbReference>
<dbReference type="Proteomes" id="UP001205357">
    <property type="component" value="Unassembled WGS sequence"/>
</dbReference>